<gene>
    <name evidence="2" type="ORF">N8I77_006082</name>
</gene>
<protein>
    <submittedName>
        <fullName evidence="2">Uncharacterized protein</fullName>
    </submittedName>
</protein>
<sequence length="154" mass="17349">MVFNLPVSPSQTARQTAAFPALTRIYSLQRWAVSSGRRSSVRINRNREETAKGLSFDQAIPKRDRKLVSQTAENNIERDDPRKLLAANSMDHARENPEQASNDASPMVRRPREQARAAWACGASGHLPEHVNSRLRPLGDHNVGTEHTARYWLV</sequence>
<dbReference type="EMBL" id="JAUJFL010000003">
    <property type="protein sequence ID" value="KAK2607408.1"/>
    <property type="molecule type" value="Genomic_DNA"/>
</dbReference>
<organism evidence="2 3">
    <name type="scientific">Phomopsis amygdali</name>
    <name type="common">Fusicoccum amygdali</name>
    <dbReference type="NCBI Taxonomy" id="1214568"/>
    <lineage>
        <taxon>Eukaryota</taxon>
        <taxon>Fungi</taxon>
        <taxon>Dikarya</taxon>
        <taxon>Ascomycota</taxon>
        <taxon>Pezizomycotina</taxon>
        <taxon>Sordariomycetes</taxon>
        <taxon>Sordariomycetidae</taxon>
        <taxon>Diaporthales</taxon>
        <taxon>Diaporthaceae</taxon>
        <taxon>Diaporthe</taxon>
    </lineage>
</organism>
<accession>A0AAD9SHC6</accession>
<comment type="caution">
    <text evidence="2">The sequence shown here is derived from an EMBL/GenBank/DDBJ whole genome shotgun (WGS) entry which is preliminary data.</text>
</comment>
<name>A0AAD9SHC6_PHOAM</name>
<reference evidence="2" key="1">
    <citation type="submission" date="2023-06" db="EMBL/GenBank/DDBJ databases">
        <authorList>
            <person name="Noh H."/>
        </authorList>
    </citation>
    <scope>NUCLEOTIDE SEQUENCE</scope>
    <source>
        <strain evidence="2">DUCC20226</strain>
    </source>
</reference>
<evidence type="ECO:0000313" key="2">
    <source>
        <dbReference type="EMBL" id="KAK2607408.1"/>
    </source>
</evidence>
<evidence type="ECO:0000256" key="1">
    <source>
        <dbReference type="SAM" id="MobiDB-lite"/>
    </source>
</evidence>
<dbReference type="AlphaFoldDB" id="A0AAD9SHC6"/>
<keyword evidence="3" id="KW-1185">Reference proteome</keyword>
<proteinExistence type="predicted"/>
<evidence type="ECO:0000313" key="3">
    <source>
        <dbReference type="Proteomes" id="UP001265746"/>
    </source>
</evidence>
<feature type="region of interest" description="Disordered" evidence="1">
    <location>
        <begin position="70"/>
        <end position="108"/>
    </location>
</feature>
<dbReference type="Proteomes" id="UP001265746">
    <property type="component" value="Unassembled WGS sequence"/>
</dbReference>